<dbReference type="RefSeq" id="WP_380140105.1">
    <property type="nucleotide sequence ID" value="NZ_JBHLUI010000012.1"/>
</dbReference>
<sequence length="45" mass="4883">MKLSTSLSEADVAVLDGHVRKAGLSSLRTGLDQPWTTLGDERQSR</sequence>
<keyword evidence="2" id="KW-1185">Reference proteome</keyword>
<accession>A0ABV5LNK1</accession>
<reference evidence="1 2" key="1">
    <citation type="submission" date="2024-09" db="EMBL/GenBank/DDBJ databases">
        <authorList>
            <person name="Sun Q."/>
            <person name="Mori K."/>
        </authorList>
    </citation>
    <scope>NUCLEOTIDE SEQUENCE [LARGE SCALE GENOMIC DNA]</scope>
    <source>
        <strain evidence="1 2">TISTR 1856</strain>
    </source>
</reference>
<dbReference type="Proteomes" id="UP001589748">
    <property type="component" value="Unassembled WGS sequence"/>
</dbReference>
<gene>
    <name evidence="1" type="ORF">ACFFVI_01730</name>
</gene>
<organism evidence="1 2">
    <name type="scientific">Kineococcus gynurae</name>
    <dbReference type="NCBI Taxonomy" id="452979"/>
    <lineage>
        <taxon>Bacteria</taxon>
        <taxon>Bacillati</taxon>
        <taxon>Actinomycetota</taxon>
        <taxon>Actinomycetes</taxon>
        <taxon>Kineosporiales</taxon>
        <taxon>Kineosporiaceae</taxon>
        <taxon>Kineococcus</taxon>
    </lineage>
</organism>
<protein>
    <submittedName>
        <fullName evidence="1">Uncharacterized protein</fullName>
    </submittedName>
</protein>
<comment type="caution">
    <text evidence="1">The sequence shown here is derived from an EMBL/GenBank/DDBJ whole genome shotgun (WGS) entry which is preliminary data.</text>
</comment>
<dbReference type="EMBL" id="JBHMDM010000001">
    <property type="protein sequence ID" value="MFB9375678.1"/>
    <property type="molecule type" value="Genomic_DNA"/>
</dbReference>
<proteinExistence type="predicted"/>
<evidence type="ECO:0000313" key="1">
    <source>
        <dbReference type="EMBL" id="MFB9375678.1"/>
    </source>
</evidence>
<name>A0ABV5LNK1_9ACTN</name>
<evidence type="ECO:0000313" key="2">
    <source>
        <dbReference type="Proteomes" id="UP001589748"/>
    </source>
</evidence>